<feature type="domain" description="DNA helicase Pif1-like 2B" evidence="1">
    <location>
        <begin position="84"/>
        <end position="126"/>
    </location>
</feature>
<dbReference type="Proteomes" id="UP000789901">
    <property type="component" value="Unassembled WGS sequence"/>
</dbReference>
<name>A0ABN7V3H3_GIGMA</name>
<reference evidence="2 3" key="1">
    <citation type="submission" date="2021-06" db="EMBL/GenBank/DDBJ databases">
        <authorList>
            <person name="Kallberg Y."/>
            <person name="Tangrot J."/>
            <person name="Rosling A."/>
        </authorList>
    </citation>
    <scope>NUCLEOTIDE SEQUENCE [LARGE SCALE GENOMIC DNA]</scope>
    <source>
        <strain evidence="2 3">120-4 pot B 10/14</strain>
    </source>
</reference>
<proteinExistence type="predicted"/>
<comment type="caution">
    <text evidence="2">The sequence shown here is derived from an EMBL/GenBank/DDBJ whole genome shotgun (WGS) entry which is preliminary data.</text>
</comment>
<evidence type="ECO:0000313" key="2">
    <source>
        <dbReference type="EMBL" id="CAG8716218.1"/>
    </source>
</evidence>
<accession>A0ABN7V3H3</accession>
<dbReference type="Gene3D" id="3.40.50.300">
    <property type="entry name" value="P-loop containing nucleotide triphosphate hydrolases"/>
    <property type="match status" value="1"/>
</dbReference>
<organism evidence="2 3">
    <name type="scientific">Gigaspora margarita</name>
    <dbReference type="NCBI Taxonomy" id="4874"/>
    <lineage>
        <taxon>Eukaryota</taxon>
        <taxon>Fungi</taxon>
        <taxon>Fungi incertae sedis</taxon>
        <taxon>Mucoromycota</taxon>
        <taxon>Glomeromycotina</taxon>
        <taxon>Glomeromycetes</taxon>
        <taxon>Diversisporales</taxon>
        <taxon>Gigasporaceae</taxon>
        <taxon>Gigaspora</taxon>
    </lineage>
</organism>
<dbReference type="EMBL" id="CAJVQB010008247">
    <property type="protein sequence ID" value="CAG8716218.1"/>
    <property type="molecule type" value="Genomic_DNA"/>
</dbReference>
<dbReference type="InterPro" id="IPR049163">
    <property type="entry name" value="Pif1-like_2B_dom"/>
</dbReference>
<dbReference type="SUPFAM" id="SSF52540">
    <property type="entry name" value="P-loop containing nucleoside triphosphate hydrolases"/>
    <property type="match status" value="1"/>
</dbReference>
<sequence length="249" mass="28428">MIRIPDNMVIPWKNEYSIQLLIKYVYSDPSGQYSYFTDRAILTTKNEHVDYINNIILNQVPGETITYRSYNSVSDNTQGLYQQEFLNSITPNGLLPHKLCLKVGSPIMCLHNLDPTNGLCNRMRLICRSFHLNLIEAMITTGNCKGNVVFLPHIPLIPSENIKLPFILKRRQFSIRLAFALTINKSQGQTISCIGVYLPEHVFTHGQLYIAFSRAKSQRDIKVLVKNGKISGKQGTFMCNVIYKEILEN</sequence>
<dbReference type="Pfam" id="PF21530">
    <property type="entry name" value="Pif1_2B_dom"/>
    <property type="match status" value="1"/>
</dbReference>
<dbReference type="PANTHER" id="PTHR10492">
    <property type="match status" value="1"/>
</dbReference>
<dbReference type="InterPro" id="IPR027417">
    <property type="entry name" value="P-loop_NTPase"/>
</dbReference>
<protein>
    <submittedName>
        <fullName evidence="2">1973_t:CDS:1</fullName>
    </submittedName>
</protein>
<evidence type="ECO:0000313" key="3">
    <source>
        <dbReference type="Proteomes" id="UP000789901"/>
    </source>
</evidence>
<keyword evidence="3" id="KW-1185">Reference proteome</keyword>
<gene>
    <name evidence="2" type="ORF">GMARGA_LOCUS13145</name>
</gene>
<evidence type="ECO:0000259" key="1">
    <source>
        <dbReference type="Pfam" id="PF21530"/>
    </source>
</evidence>
<dbReference type="PANTHER" id="PTHR10492:SF57">
    <property type="entry name" value="ATP-DEPENDENT DNA HELICASE"/>
    <property type="match status" value="1"/>
</dbReference>
<dbReference type="CDD" id="cd18809">
    <property type="entry name" value="SF1_C_RecD"/>
    <property type="match status" value="1"/>
</dbReference>